<evidence type="ECO:0000313" key="2">
    <source>
        <dbReference type="Proteomes" id="UP000019275"/>
    </source>
</evidence>
<dbReference type="RefSeq" id="WP_051456062.1">
    <property type="nucleotide sequence ID" value="NZ_ARZX01000008.1"/>
</dbReference>
<gene>
    <name evidence="1" type="ORF">KLA_07806</name>
</gene>
<keyword evidence="2" id="KW-1185">Reference proteome</keyword>
<comment type="caution">
    <text evidence="1">The sequence shown here is derived from an EMBL/GenBank/DDBJ whole genome shotgun (WGS) entry which is preliminary data.</text>
</comment>
<name>A0ABN0RP85_9FLAO</name>
<dbReference type="EMBL" id="ARZX01000008">
    <property type="protein sequence ID" value="EWH13687.1"/>
    <property type="molecule type" value="Genomic_DNA"/>
</dbReference>
<dbReference type="Proteomes" id="UP000019275">
    <property type="component" value="Unassembled WGS sequence"/>
</dbReference>
<sequence length="284" mass="32421">MKMKKIQLVLLAIVLVSCADKKTKTEDIKVTEATSNKTEEVSKKEESFKPLNKDINLGSYTGKINNNLDVAFHINNDEGHISGFYYYKKIGVDIKVVGTVVADSLLGYELNYKNDTLAIIKGKINDSGIKGTWVNAENKKEYPLALTKAAKKVTPLPADILGEYYNDVCNLTLTFTKSKGEYYYTYKSKERNLKGKLNFYREDGLYINLSEIEYAEDYFDVSLAEEDTETEKKYAELKKIGKRKLGVECYYSPGELTIQNYGNAMNYYVKLNDCGEKYIHFKKK</sequence>
<organism evidence="1 2">
    <name type="scientific">Cellulophaga geojensis KL-A</name>
    <dbReference type="NCBI Taxonomy" id="1328323"/>
    <lineage>
        <taxon>Bacteria</taxon>
        <taxon>Pseudomonadati</taxon>
        <taxon>Bacteroidota</taxon>
        <taxon>Flavobacteriia</taxon>
        <taxon>Flavobacteriales</taxon>
        <taxon>Flavobacteriaceae</taxon>
        <taxon>Cellulophaga</taxon>
    </lineage>
</organism>
<evidence type="ECO:0000313" key="1">
    <source>
        <dbReference type="EMBL" id="EWH13687.1"/>
    </source>
</evidence>
<reference evidence="1 2" key="1">
    <citation type="journal article" date="2014" name="Genome Announc.">
        <title>Draft Genome Sequence of the Carrageenan-Degrading Bacterium Cellulophaga sp. Strain KL-A, Isolated from Decaying Marine Algae.</title>
        <authorList>
            <person name="Shan D."/>
            <person name="Ying J."/>
            <person name="Li X."/>
            <person name="Gao Z."/>
            <person name="Wei G."/>
            <person name="Shao Z."/>
        </authorList>
    </citation>
    <scope>NUCLEOTIDE SEQUENCE [LARGE SCALE GENOMIC DNA]</scope>
    <source>
        <strain evidence="1 2">KL-A</strain>
    </source>
</reference>
<proteinExistence type="predicted"/>
<evidence type="ECO:0008006" key="3">
    <source>
        <dbReference type="Google" id="ProtNLM"/>
    </source>
</evidence>
<dbReference type="PROSITE" id="PS51257">
    <property type="entry name" value="PROKAR_LIPOPROTEIN"/>
    <property type="match status" value="1"/>
</dbReference>
<protein>
    <recommendedName>
        <fullName evidence="3">Lipoprotein</fullName>
    </recommendedName>
</protein>
<accession>A0ABN0RP85</accession>